<reference evidence="3 5" key="1">
    <citation type="journal article" date="2014" name="Genome Announc.">
        <title>Draft Genome Sequence of Xylella fastidiosa Pear Leaf Scorch Strain in Taiwan.</title>
        <authorList>
            <person name="Su C.C."/>
            <person name="Deng W.L."/>
            <person name="Jan F.J."/>
            <person name="Chang C.J."/>
            <person name="Huang H."/>
            <person name="Chen J."/>
        </authorList>
    </citation>
    <scope>NUCLEOTIDE SEQUENCE [LARGE SCALE GENOMIC DNA]</scope>
    <source>
        <strain evidence="3 5">PLS229</strain>
    </source>
</reference>
<dbReference type="RefSeq" id="WP_230428147.1">
    <property type="nucleotide sequence ID" value="NZ_CP053627.1"/>
</dbReference>
<evidence type="ECO:0000313" key="6">
    <source>
        <dbReference type="Proteomes" id="UP001430701"/>
    </source>
</evidence>
<feature type="domain" description="DUF2326" evidence="2">
    <location>
        <begin position="176"/>
        <end position="316"/>
    </location>
</feature>
<organism evidence="3 5">
    <name type="scientific">Xylella taiwanensis</name>
    <dbReference type="NCBI Taxonomy" id="1444770"/>
    <lineage>
        <taxon>Bacteria</taxon>
        <taxon>Pseudomonadati</taxon>
        <taxon>Pseudomonadota</taxon>
        <taxon>Gammaproteobacteria</taxon>
        <taxon>Lysobacterales</taxon>
        <taxon>Lysobacteraceae</taxon>
        <taxon>Xylella</taxon>
    </lineage>
</organism>
<dbReference type="AlphaFoldDB" id="Z9JGM2"/>
<dbReference type="Pfam" id="PF10088">
    <property type="entry name" value="DUF2326"/>
    <property type="match status" value="1"/>
</dbReference>
<keyword evidence="1" id="KW-0175">Coiled coil</keyword>
<dbReference type="eggNOG" id="COG5293">
    <property type="taxonomic scope" value="Bacteria"/>
</dbReference>
<name>Z9JGM2_9GAMM</name>
<evidence type="ECO:0000313" key="5">
    <source>
        <dbReference type="Proteomes" id="UP000020406"/>
    </source>
</evidence>
<reference evidence="4" key="2">
    <citation type="submission" date="2021-11" db="EMBL/GenBank/DDBJ databases">
        <title>Genome sequence of Xylella taiwanensis PLS432.</title>
        <authorList>
            <person name="Weng L.-W."/>
            <person name="Su C.-C."/>
            <person name="Tsai C.-W."/>
            <person name="Kuo C.-H."/>
        </authorList>
    </citation>
    <scope>NUCLEOTIDE SEQUENCE</scope>
    <source>
        <strain evidence="4">PLS432</strain>
    </source>
</reference>
<dbReference type="Proteomes" id="UP001430701">
    <property type="component" value="Unassembled WGS sequence"/>
</dbReference>
<evidence type="ECO:0000313" key="3">
    <source>
        <dbReference type="EMBL" id="EWS77339.1"/>
    </source>
</evidence>
<proteinExistence type="predicted"/>
<evidence type="ECO:0000256" key="1">
    <source>
        <dbReference type="SAM" id="Coils"/>
    </source>
</evidence>
<dbReference type="Proteomes" id="UP000020406">
    <property type="component" value="Unassembled WGS sequence"/>
</dbReference>
<keyword evidence="6" id="KW-1185">Reference proteome</keyword>
<comment type="caution">
    <text evidence="3">The sequence shown here is derived from an EMBL/GenBank/DDBJ whole genome shotgun (WGS) entry which is preliminary data.</text>
</comment>
<feature type="coiled-coil region" evidence="1">
    <location>
        <begin position="129"/>
        <end position="156"/>
    </location>
</feature>
<sequence>MRMNLKKVKASLREDQILFHPDEAQRLFHEAGVLFQGQIKKDFEQLIAFNRAITAERRGYLEEELAEIEIKLKGIDAELDDLDKQCFEGLSFLKETGVFIKYKTLSNEILTLRAEIYLLEYKREPLERLRTLDHDIGVLQEECRDLEEKIQADVKQQKLEQDSVFSSIRFFFKEIVEEVIDCRASLSVTINKRGHLEFNAHILDAAGQATSADLGYTYRRLLCMAFDLAILRAYSNDRFPRFVYHDGVFESLDNRKKENLLAVIRRYASFGLQSIVTLIDSDLPERTAEDLPVFTTNEIVVTLHDEDERGRLFKMKTW</sequence>
<dbReference type="GeneID" id="93922809"/>
<dbReference type="PATRIC" id="fig|1444770.3.peg.2662"/>
<dbReference type="EMBL" id="JAJPPU010000002">
    <property type="protein sequence ID" value="MCD8472928.1"/>
    <property type="molecule type" value="Genomic_DNA"/>
</dbReference>
<evidence type="ECO:0000313" key="4">
    <source>
        <dbReference type="EMBL" id="MCD8472928.1"/>
    </source>
</evidence>
<gene>
    <name evidence="3" type="ORF">AF72_11265</name>
    <name evidence="4" type="ORF">LPH55_05465</name>
</gene>
<dbReference type="Gene3D" id="3.40.50.300">
    <property type="entry name" value="P-loop containing nucleotide triphosphate hydrolases"/>
    <property type="match status" value="1"/>
</dbReference>
<accession>Z9JGM2</accession>
<dbReference type="EMBL" id="JDSQ01000022">
    <property type="protein sequence ID" value="EWS77339.1"/>
    <property type="molecule type" value="Genomic_DNA"/>
</dbReference>
<protein>
    <submittedName>
        <fullName evidence="4">DUF2326 domain-containing protein</fullName>
    </submittedName>
</protein>
<dbReference type="InterPro" id="IPR027417">
    <property type="entry name" value="P-loop_NTPase"/>
</dbReference>
<dbReference type="InterPro" id="IPR018760">
    <property type="entry name" value="DUF2326"/>
</dbReference>
<evidence type="ECO:0000259" key="2">
    <source>
        <dbReference type="Pfam" id="PF10088"/>
    </source>
</evidence>